<organism evidence="1 2">
    <name type="scientific">Pseudomonas benzenivorans</name>
    <dbReference type="NCBI Taxonomy" id="556533"/>
    <lineage>
        <taxon>Bacteria</taxon>
        <taxon>Pseudomonadati</taxon>
        <taxon>Pseudomonadota</taxon>
        <taxon>Gammaproteobacteria</taxon>
        <taxon>Pseudomonadales</taxon>
        <taxon>Pseudomonadaceae</taxon>
        <taxon>Pseudomonas</taxon>
    </lineage>
</organism>
<reference evidence="1 2" key="1">
    <citation type="submission" date="2023-11" db="EMBL/GenBank/DDBJ databases">
        <title>Complete genome of Pseudomonas benzenivorans BA3361.</title>
        <authorList>
            <person name="Shin S.Y."/>
            <person name="Song J."/>
            <person name="Kang H."/>
        </authorList>
    </citation>
    <scope>NUCLEOTIDE SEQUENCE [LARGE SCALE GENOMIC DNA]</scope>
    <source>
        <strain evidence="1 2">HNIBRBA3361</strain>
    </source>
</reference>
<dbReference type="InterPro" id="IPR005361">
    <property type="entry name" value="UPF0158"/>
</dbReference>
<accession>A0ABZ0PY71</accession>
<proteinExistence type="predicted"/>
<dbReference type="Proteomes" id="UP001305928">
    <property type="component" value="Chromosome"/>
</dbReference>
<dbReference type="EMBL" id="CP137892">
    <property type="protein sequence ID" value="WPC05542.1"/>
    <property type="molecule type" value="Genomic_DNA"/>
</dbReference>
<evidence type="ECO:0000313" key="1">
    <source>
        <dbReference type="EMBL" id="WPC05542.1"/>
    </source>
</evidence>
<dbReference type="Pfam" id="PF03682">
    <property type="entry name" value="UPF0158"/>
    <property type="match status" value="1"/>
</dbReference>
<name>A0ABZ0PY71_9PSED</name>
<gene>
    <name evidence="1" type="ORF">SBP02_01940</name>
</gene>
<dbReference type="RefSeq" id="WP_318644739.1">
    <property type="nucleotide sequence ID" value="NZ_CP137892.1"/>
</dbReference>
<sequence>MRPLTLDLPRIEQALLSQAEIEHYLDLVNGSVLSVAPGDPPPGADEKYDVQPDRYLAIDPLPLGQALALREAFLDGLHDPQAHSLLSHALAGRKPLRTFDYQLEALPRVRQAWLAFQAQQVRELALEWLQDNGLEQVRH</sequence>
<keyword evidence="2" id="KW-1185">Reference proteome</keyword>
<protein>
    <submittedName>
        <fullName evidence="1">UPF0158 family protein</fullName>
    </submittedName>
</protein>
<evidence type="ECO:0000313" key="2">
    <source>
        <dbReference type="Proteomes" id="UP001305928"/>
    </source>
</evidence>